<dbReference type="InterPro" id="IPR036390">
    <property type="entry name" value="WH_DNA-bd_sf"/>
</dbReference>
<evidence type="ECO:0000256" key="2">
    <source>
        <dbReference type="ARBA" id="ARBA00023125"/>
    </source>
</evidence>
<evidence type="ECO:0000256" key="1">
    <source>
        <dbReference type="ARBA" id="ARBA00023015"/>
    </source>
</evidence>
<dbReference type="SMART" id="SM00895">
    <property type="entry name" value="FCD"/>
    <property type="match status" value="1"/>
</dbReference>
<evidence type="ECO:0000256" key="3">
    <source>
        <dbReference type="ARBA" id="ARBA00023163"/>
    </source>
</evidence>
<accession>A0A653E1L8</accession>
<dbReference type="Pfam" id="PF07729">
    <property type="entry name" value="FCD"/>
    <property type="match status" value="1"/>
</dbReference>
<dbReference type="InterPro" id="IPR008920">
    <property type="entry name" value="TF_FadR/GntR_C"/>
</dbReference>
<keyword evidence="2" id="KW-0238">DNA-binding</keyword>
<dbReference type="SUPFAM" id="SSF48008">
    <property type="entry name" value="GntR ligand-binding domain-like"/>
    <property type="match status" value="1"/>
</dbReference>
<evidence type="ECO:0000313" key="5">
    <source>
        <dbReference type="EMBL" id="VEV96575.1"/>
    </source>
</evidence>
<keyword evidence="1" id="KW-0805">Transcription regulation</keyword>
<dbReference type="PANTHER" id="PTHR43537">
    <property type="entry name" value="TRANSCRIPTIONAL REGULATOR, GNTR FAMILY"/>
    <property type="match status" value="1"/>
</dbReference>
<dbReference type="AlphaFoldDB" id="A0A653E1L8"/>
<proteinExistence type="predicted"/>
<feature type="domain" description="HTH gntR-type" evidence="4">
    <location>
        <begin position="3"/>
        <end position="70"/>
    </location>
</feature>
<dbReference type="InterPro" id="IPR000524">
    <property type="entry name" value="Tscrpt_reg_HTH_GntR"/>
</dbReference>
<keyword evidence="3" id="KW-0804">Transcription</keyword>
<dbReference type="InterPro" id="IPR011711">
    <property type="entry name" value="GntR_C"/>
</dbReference>
<reference evidence="5" key="1">
    <citation type="submission" date="2019-02" db="EMBL/GenBank/DDBJ databases">
        <authorList>
            <consortium name="Genoscope - CEA"/>
            <person name="William W."/>
        </authorList>
    </citation>
    <scope>NUCLEOTIDE SEQUENCE [LARGE SCALE GENOMIC DNA]</scope>
    <source>
        <strain evidence="5">YSy11</strain>
    </source>
</reference>
<dbReference type="PANTHER" id="PTHR43537:SF39">
    <property type="entry name" value="HTH-TYPE TRANSCRIPTIONAL REGULATOR MCBR"/>
    <property type="match status" value="1"/>
</dbReference>
<dbReference type="GO" id="GO:0003677">
    <property type="term" value="F:DNA binding"/>
    <property type="evidence" value="ECO:0007669"/>
    <property type="project" value="UniProtKB-KW"/>
</dbReference>
<dbReference type="SMART" id="SM00345">
    <property type="entry name" value="HTH_GNTR"/>
    <property type="match status" value="1"/>
</dbReference>
<dbReference type="Pfam" id="PF00392">
    <property type="entry name" value="GntR"/>
    <property type="match status" value="1"/>
</dbReference>
<dbReference type="SUPFAM" id="SSF46785">
    <property type="entry name" value="Winged helix' DNA-binding domain"/>
    <property type="match status" value="1"/>
</dbReference>
<dbReference type="InterPro" id="IPR036388">
    <property type="entry name" value="WH-like_DNA-bd_sf"/>
</dbReference>
<organism evidence="5">
    <name type="scientific">Pseudomonas marincola</name>
    <dbReference type="NCBI Taxonomy" id="437900"/>
    <lineage>
        <taxon>Bacteria</taxon>
        <taxon>Pseudomonadati</taxon>
        <taxon>Pseudomonadota</taxon>
        <taxon>Gammaproteobacteria</taxon>
        <taxon>Pseudomonadales</taxon>
        <taxon>Pseudomonadaceae</taxon>
        <taxon>Pseudomonas</taxon>
    </lineage>
</organism>
<dbReference type="Gene3D" id="1.20.120.530">
    <property type="entry name" value="GntR ligand-binding domain-like"/>
    <property type="match status" value="1"/>
</dbReference>
<dbReference type="RefSeq" id="WP_069899989.1">
    <property type="nucleotide sequence ID" value="NZ_JBALWF010000018.1"/>
</dbReference>
<name>A0A653E1L8_9PSED</name>
<dbReference type="EMBL" id="LR215729">
    <property type="protein sequence ID" value="VEV96575.1"/>
    <property type="molecule type" value="Genomic_DNA"/>
</dbReference>
<protein>
    <submittedName>
        <fullName evidence="5">GntR family transcriptional regulator</fullName>
    </submittedName>
</protein>
<sequence length="215" mass="24549">MSDNLQETLYQNIRQALLSGQYMPGERLKIRDLAAQWGSSPMPVRTALQRLVSEGALEGEQQRSVRVPLMTDERFKHILQVRLNLEGQAAELAAERLSAEQIAQLRRCVEQMEVALEGRDLSKYLHENSQFHLILYHACGNPILLRMIESLWLQVGPFFNRLFTEADLSPRLNDFHLQALQALEAGDSRGVRHAVEQDLTYFGRFLLNLLALEPA</sequence>
<dbReference type="PROSITE" id="PS50949">
    <property type="entry name" value="HTH_GNTR"/>
    <property type="match status" value="1"/>
</dbReference>
<dbReference type="GO" id="GO:0003700">
    <property type="term" value="F:DNA-binding transcription factor activity"/>
    <property type="evidence" value="ECO:0007669"/>
    <property type="project" value="InterPro"/>
</dbReference>
<evidence type="ECO:0000259" key="4">
    <source>
        <dbReference type="PROSITE" id="PS50949"/>
    </source>
</evidence>
<gene>
    <name evidence="5" type="ORF">PMYSY11_1528</name>
</gene>
<dbReference type="Gene3D" id="1.10.10.10">
    <property type="entry name" value="Winged helix-like DNA-binding domain superfamily/Winged helix DNA-binding domain"/>
    <property type="match status" value="1"/>
</dbReference>
<dbReference type="CDD" id="cd07377">
    <property type="entry name" value="WHTH_GntR"/>
    <property type="match status" value="1"/>
</dbReference>